<feature type="compositionally biased region" description="Low complexity" evidence="5">
    <location>
        <begin position="797"/>
        <end position="820"/>
    </location>
</feature>
<keyword evidence="7" id="KW-0732">Signal</keyword>
<keyword evidence="6" id="KW-0472">Membrane</keyword>
<dbReference type="InterPro" id="IPR017441">
    <property type="entry name" value="Protein_kinase_ATP_BS"/>
</dbReference>
<dbReference type="InterPro" id="IPR053215">
    <property type="entry name" value="TKL_Ser/Thr_kinase"/>
</dbReference>
<evidence type="ECO:0000256" key="5">
    <source>
        <dbReference type="SAM" id="MobiDB-lite"/>
    </source>
</evidence>
<dbReference type="VEuPathDB" id="AmoebaDB:EHI_101280"/>
<dbReference type="SUPFAM" id="SSF49354">
    <property type="entry name" value="PapD-like"/>
    <property type="match status" value="1"/>
</dbReference>
<gene>
    <name evidence="9" type="ORF">CL6EHI_101280</name>
</gene>
<dbReference type="GO" id="GO:0004674">
    <property type="term" value="F:protein serine/threonine kinase activity"/>
    <property type="evidence" value="ECO:0007669"/>
    <property type="project" value="UniProtKB-KW"/>
</dbReference>
<evidence type="ECO:0000256" key="2">
    <source>
        <dbReference type="ARBA" id="ARBA00022741"/>
    </source>
</evidence>
<dbReference type="CDD" id="cd13999">
    <property type="entry name" value="STKc_MAP3K-like"/>
    <property type="match status" value="1"/>
</dbReference>
<keyword evidence="1" id="KW-0723">Serine/threonine-protein kinase</keyword>
<dbReference type="SMART" id="SM00220">
    <property type="entry name" value="S_TKc"/>
    <property type="match status" value="1"/>
</dbReference>
<dbReference type="Gene3D" id="1.10.510.10">
    <property type="entry name" value="Transferase(Phosphotransferase) domain 1"/>
    <property type="match status" value="1"/>
</dbReference>
<accession>A0A175JVM4</accession>
<feature type="transmembrane region" description="Helical" evidence="6">
    <location>
        <begin position="620"/>
        <end position="644"/>
    </location>
</feature>
<evidence type="ECO:0000256" key="6">
    <source>
        <dbReference type="SAM" id="Phobius"/>
    </source>
</evidence>
<feature type="binding site" evidence="4">
    <location>
        <position position="905"/>
    </location>
    <ligand>
        <name>ATP</name>
        <dbReference type="ChEBI" id="CHEBI:30616"/>
    </ligand>
</feature>
<keyword evidence="2 4" id="KW-0547">Nucleotide-binding</keyword>
<sequence length="1197" mass="134041">MMVMILCLFIIFVGINAEEVSKKEYQIISVCGDGVWDSFSEECDGIKGCGSDCQCAKGYSSDGNGNCIMSCMYGDGCLSGCYKPDKCSSCDTKRYKKDCTECQPGYMWYGEGNCSKYDVSTIQSCRSFINESEQLSRELGLTYNPFKVLVKKRNDSQTVTYTMKVPELPVSKRRLQLTHCSRYIDPSRPYTYGVWVEITSEELTEVVIGLDKQYSIDDINSQNLQERKIGTDLEFVIIRNCLDSVDSKKDPECLHRNGGLSEYVLSPRVSVILRKDIPYYLFIHSKYASKTIPEFTFYISDMNHACSTNYRSVPMILISDREGYSSILELEKAMISKNLCNQDTTKGFWFKIIGSDLTIDISTCESGAFDVAIDLIEVKLSDYKLEDNATDLSPIDCSTAPAKCLATRTSGCGGDSRLARLIQKIDKEHIYFLFLEINEEYAATINLTIKTTCHKDCGEHGICSISTGQCECVDGYVLVDGGCTLCGNGKIDEGEECDPSVEGYDDSQCTIACACRYGTQPMEIDGVVKCAVPTCGNGQVDDYEECDGGYGCDHCVCVNGTKKYAKARAGCILATCGNKQWDKGEECDGGNGCIECECQPGWYSQNNADCKNISKALNNFFFWGIGSIVYILYFIFVMILFLILHIRLTRKIKQDIDDENLFIFENTIIPFDKTNSQYIDLKQENPYFSFSTNTIDFGDIRPEINDPIDCTLILTNNWKYPMHFTFHSGDYTKYEIMCKPFTGRIKPKESVVLTISFMAKCTTVLNEKVPITIRYGQLQNVLKDIKKDNPELIAHCSQSSQNSEGEGNSQSSGTNGSNSIKKSHHSKSTPSGSGKSGSSHDSDAKKKKGKTKISKFHVYLNLQVESALSTKLDYEEIHLQHPPIGGGTFGIVYRAEWRRVDVAVKVMKTDLVGLAELLPNFMQEAEMMERIRCPYIVNFIGSVATADTLCLVTEFCPLGSLRKFMKTNSMSDLLKIRFCQDIARGMEYLHQNDILHRDLKTDNVLVYSKNPSDPITAKVTDFGTSRSFIESSNTIALQNIGTPVYMAPEITRKDQMTLKSDVYSFAICMLEIWLGRDPYDPMKFPDSESILRFVGAGKRLCISNDCILKEIIEWAWSHVPSERPSFKELESALESIYKKTSDKSKSDSNNKNNSSSTKTNTKSKDISSIECKSSMSKSEINDEINDSSVSSDMAKDN</sequence>
<evidence type="ECO:0000256" key="4">
    <source>
        <dbReference type="PROSITE-ProRule" id="PRU10141"/>
    </source>
</evidence>
<dbReference type="SUPFAM" id="SSF56112">
    <property type="entry name" value="Protein kinase-like (PK-like)"/>
    <property type="match status" value="1"/>
</dbReference>
<reference evidence="9 10" key="1">
    <citation type="submission" date="2016-05" db="EMBL/GenBank/DDBJ databases">
        <title>First whole genome sequencing of Entamoeba histolytica HM1:IMSS-clone-6.</title>
        <authorList>
            <person name="Mukherjee Avik.K."/>
            <person name="Izumyama S."/>
            <person name="Nakada-Tsukui K."/>
            <person name="Nozaki T."/>
        </authorList>
    </citation>
    <scope>NUCLEOTIDE SEQUENCE [LARGE SCALE GENOMIC DNA]</scope>
    <source>
        <strain evidence="9 10">HM1:IMSS clone 6</strain>
    </source>
</reference>
<dbReference type="AlphaFoldDB" id="A0A175JVM4"/>
<comment type="caution">
    <text evidence="9">The sequence shown here is derived from an EMBL/GenBank/DDBJ whole genome shotgun (WGS) entry which is preliminary data.</text>
</comment>
<feature type="domain" description="Protein kinase" evidence="8">
    <location>
        <begin position="878"/>
        <end position="1137"/>
    </location>
</feature>
<dbReference type="InterPro" id="IPR008962">
    <property type="entry name" value="PapD-like_sf"/>
</dbReference>
<dbReference type="EMBL" id="BDEQ01000001">
    <property type="protein sequence ID" value="GAT97829.1"/>
    <property type="molecule type" value="Genomic_DNA"/>
</dbReference>
<keyword evidence="9" id="KW-0808">Transferase</keyword>
<name>A0A175JVM4_ENTHI</name>
<dbReference type="PANTHER" id="PTHR45756:SF1">
    <property type="entry name" value="PROTEIN KINASE DOMAIN CONTAINING PROTEIN"/>
    <property type="match status" value="1"/>
</dbReference>
<dbReference type="VEuPathDB" id="AmoebaDB:KM1_223090"/>
<evidence type="ECO:0000259" key="8">
    <source>
        <dbReference type="PROSITE" id="PS50011"/>
    </source>
</evidence>
<keyword evidence="3 4" id="KW-0067">ATP-binding</keyword>
<dbReference type="VEuPathDB" id="AmoebaDB:EHI8A_038010"/>
<proteinExistence type="predicted"/>
<evidence type="ECO:0000256" key="3">
    <source>
        <dbReference type="ARBA" id="ARBA00022840"/>
    </source>
</evidence>
<organism evidence="9 10">
    <name type="scientific">Entamoeba histolytica</name>
    <dbReference type="NCBI Taxonomy" id="5759"/>
    <lineage>
        <taxon>Eukaryota</taxon>
        <taxon>Amoebozoa</taxon>
        <taxon>Evosea</taxon>
        <taxon>Archamoebae</taxon>
        <taxon>Mastigamoebida</taxon>
        <taxon>Entamoebidae</taxon>
        <taxon>Entamoeba</taxon>
    </lineage>
</organism>
<dbReference type="VEuPathDB" id="AmoebaDB:KM1_245980"/>
<keyword evidence="9" id="KW-0418">Kinase</keyword>
<dbReference type="eggNOG" id="KOG0192">
    <property type="taxonomic scope" value="Eukaryota"/>
</dbReference>
<dbReference type="VEuPathDB" id="AmoebaDB:EHI7A_118750"/>
<dbReference type="InterPro" id="IPR000719">
    <property type="entry name" value="Prot_kinase_dom"/>
</dbReference>
<evidence type="ECO:0000313" key="10">
    <source>
        <dbReference type="Proteomes" id="UP000078387"/>
    </source>
</evidence>
<dbReference type="InterPro" id="IPR008271">
    <property type="entry name" value="Ser/Thr_kinase_AS"/>
</dbReference>
<feature type="compositionally biased region" description="Low complexity" evidence="5">
    <location>
        <begin position="1168"/>
        <end position="1178"/>
    </location>
</feature>
<keyword evidence="6" id="KW-0812">Transmembrane</keyword>
<keyword evidence="6" id="KW-1133">Transmembrane helix</keyword>
<protein>
    <submittedName>
        <fullName evidence="9">Protein tyrosine kinase domain-containing protein</fullName>
    </submittedName>
</protein>
<dbReference type="Gene3D" id="2.60.40.10">
    <property type="entry name" value="Immunoglobulins"/>
    <property type="match status" value="1"/>
</dbReference>
<feature type="chain" id="PRO_5008039960" evidence="7">
    <location>
        <begin position="18"/>
        <end position="1197"/>
    </location>
</feature>
<dbReference type="PROSITE" id="PS00108">
    <property type="entry name" value="PROTEIN_KINASE_ST"/>
    <property type="match status" value="1"/>
</dbReference>
<evidence type="ECO:0000256" key="7">
    <source>
        <dbReference type="SAM" id="SignalP"/>
    </source>
</evidence>
<dbReference type="VEuPathDB" id="AmoebaDB:KM1_145440"/>
<evidence type="ECO:0000313" key="9">
    <source>
        <dbReference type="EMBL" id="GAT97829.1"/>
    </source>
</evidence>
<feature type="region of interest" description="Disordered" evidence="5">
    <location>
        <begin position="797"/>
        <end position="849"/>
    </location>
</feature>
<feature type="compositionally biased region" description="Basic and acidic residues" evidence="5">
    <location>
        <begin position="1139"/>
        <end position="1148"/>
    </location>
</feature>
<dbReference type="VEuPathDB" id="AmoebaDB:EHI5A_157920"/>
<dbReference type="GO" id="GO:0005524">
    <property type="term" value="F:ATP binding"/>
    <property type="evidence" value="ECO:0007669"/>
    <property type="project" value="UniProtKB-UniRule"/>
</dbReference>
<dbReference type="PANTHER" id="PTHR45756">
    <property type="entry name" value="PALMITOYLTRANSFERASE"/>
    <property type="match status" value="1"/>
</dbReference>
<dbReference type="InterPro" id="IPR013783">
    <property type="entry name" value="Ig-like_fold"/>
</dbReference>
<dbReference type="Pfam" id="PF07714">
    <property type="entry name" value="PK_Tyr_Ser-Thr"/>
    <property type="match status" value="1"/>
</dbReference>
<dbReference type="InterPro" id="IPR001245">
    <property type="entry name" value="Ser-Thr/Tyr_kinase_cat_dom"/>
</dbReference>
<dbReference type="PROSITE" id="PS50011">
    <property type="entry name" value="PROTEIN_KINASE_DOM"/>
    <property type="match status" value="1"/>
</dbReference>
<dbReference type="Gene3D" id="3.30.200.20">
    <property type="entry name" value="Phosphorylase Kinase, domain 1"/>
    <property type="match status" value="1"/>
</dbReference>
<dbReference type="InterPro" id="IPR011009">
    <property type="entry name" value="Kinase-like_dom_sf"/>
</dbReference>
<feature type="compositionally biased region" description="Low complexity" evidence="5">
    <location>
        <begin position="828"/>
        <end position="837"/>
    </location>
</feature>
<feature type="signal peptide" evidence="7">
    <location>
        <begin position="1"/>
        <end position="17"/>
    </location>
</feature>
<dbReference type="PROSITE" id="PS00107">
    <property type="entry name" value="PROTEIN_KINASE_ATP"/>
    <property type="match status" value="1"/>
</dbReference>
<evidence type="ECO:0000256" key="1">
    <source>
        <dbReference type="ARBA" id="ARBA00022527"/>
    </source>
</evidence>
<feature type="compositionally biased region" description="Low complexity" evidence="5">
    <location>
        <begin position="1149"/>
        <end position="1161"/>
    </location>
</feature>
<feature type="region of interest" description="Disordered" evidence="5">
    <location>
        <begin position="1139"/>
        <end position="1197"/>
    </location>
</feature>
<dbReference type="Proteomes" id="UP000078387">
    <property type="component" value="Unassembled WGS sequence"/>
</dbReference>